<dbReference type="EMBL" id="FNQB01000002">
    <property type="protein sequence ID" value="SDZ35602.1"/>
    <property type="molecule type" value="Genomic_DNA"/>
</dbReference>
<proteinExistence type="predicted"/>
<feature type="region of interest" description="Disordered" evidence="1">
    <location>
        <begin position="99"/>
        <end position="123"/>
    </location>
</feature>
<feature type="compositionally biased region" description="Pro residues" evidence="1">
    <location>
        <begin position="109"/>
        <end position="123"/>
    </location>
</feature>
<evidence type="ECO:0000259" key="2">
    <source>
        <dbReference type="Pfam" id="PF12697"/>
    </source>
</evidence>
<evidence type="ECO:0000313" key="4">
    <source>
        <dbReference type="Proteomes" id="UP000199632"/>
    </source>
</evidence>
<sequence length="227" mass="24111">MTETFVLVPGMWLGGWVWDGVAARLREAGDEAIAVTLTGVGERAGEDADLERHVADIIEAARGRDNVVLVGHSYGGLPVTAAAARIPVSRVVYVDSGPLPDGTRQLDMGPPPESTEAVPPRPWEPADDPELLAGLDDEALALLRKRSTAHPYASVAQPLHRGGTLNPPATLIACTFSPEQIAEMRAAGHPFFAAMADDVVIRGLPTGHWPMLSEPDRLADLLRARGA</sequence>
<dbReference type="AlphaFoldDB" id="A0A1H3SC72"/>
<gene>
    <name evidence="3" type="ORF">SAMN05421684_4823</name>
</gene>
<dbReference type="InterPro" id="IPR000073">
    <property type="entry name" value="AB_hydrolase_1"/>
</dbReference>
<dbReference type="GO" id="GO:0003824">
    <property type="term" value="F:catalytic activity"/>
    <property type="evidence" value="ECO:0007669"/>
    <property type="project" value="UniProtKB-ARBA"/>
</dbReference>
<protein>
    <submittedName>
        <fullName evidence="3">Pimeloyl-ACP methyl ester carboxylesterase</fullName>
    </submittedName>
</protein>
<dbReference type="Proteomes" id="UP000199632">
    <property type="component" value="Unassembled WGS sequence"/>
</dbReference>
<dbReference type="STRING" id="137265.SAMN05421684_4823"/>
<evidence type="ECO:0000256" key="1">
    <source>
        <dbReference type="SAM" id="MobiDB-lite"/>
    </source>
</evidence>
<dbReference type="SUPFAM" id="SSF53474">
    <property type="entry name" value="alpha/beta-Hydrolases"/>
    <property type="match status" value="1"/>
</dbReference>
<accession>A0A1H3SC72</accession>
<evidence type="ECO:0000313" key="3">
    <source>
        <dbReference type="EMBL" id="SDZ35602.1"/>
    </source>
</evidence>
<dbReference type="InterPro" id="IPR029058">
    <property type="entry name" value="AB_hydrolase_fold"/>
</dbReference>
<name>A0A1H3SC72_9ACTN</name>
<organism evidence="3 4">
    <name type="scientific">Asanoa ishikariensis</name>
    <dbReference type="NCBI Taxonomy" id="137265"/>
    <lineage>
        <taxon>Bacteria</taxon>
        <taxon>Bacillati</taxon>
        <taxon>Actinomycetota</taxon>
        <taxon>Actinomycetes</taxon>
        <taxon>Micromonosporales</taxon>
        <taxon>Micromonosporaceae</taxon>
        <taxon>Asanoa</taxon>
    </lineage>
</organism>
<dbReference type="Pfam" id="PF12697">
    <property type="entry name" value="Abhydrolase_6"/>
    <property type="match status" value="1"/>
</dbReference>
<feature type="domain" description="AB hydrolase-1" evidence="2">
    <location>
        <begin position="5"/>
        <end position="220"/>
    </location>
</feature>
<dbReference type="RefSeq" id="WP_090797041.1">
    <property type="nucleotide sequence ID" value="NZ_BOND01000035.1"/>
</dbReference>
<dbReference type="PANTHER" id="PTHR37017">
    <property type="entry name" value="AB HYDROLASE-1 DOMAIN-CONTAINING PROTEIN-RELATED"/>
    <property type="match status" value="1"/>
</dbReference>
<reference evidence="4" key="1">
    <citation type="submission" date="2016-10" db="EMBL/GenBank/DDBJ databases">
        <authorList>
            <person name="Varghese N."/>
            <person name="Submissions S."/>
        </authorList>
    </citation>
    <scope>NUCLEOTIDE SEQUENCE [LARGE SCALE GENOMIC DNA]</scope>
    <source>
        <strain evidence="4">DSM 44718</strain>
    </source>
</reference>
<dbReference type="OrthoDB" id="9773549at2"/>
<dbReference type="Gene3D" id="3.40.50.1820">
    <property type="entry name" value="alpha/beta hydrolase"/>
    <property type="match status" value="1"/>
</dbReference>
<dbReference type="InterPro" id="IPR052897">
    <property type="entry name" value="Sec-Metab_Biosynth_Hydrolase"/>
</dbReference>
<dbReference type="PANTHER" id="PTHR37017:SF11">
    <property type="entry name" value="ESTERASE_LIPASE_THIOESTERASE DOMAIN-CONTAINING PROTEIN"/>
    <property type="match status" value="1"/>
</dbReference>
<keyword evidence="4" id="KW-1185">Reference proteome</keyword>